<proteinExistence type="predicted"/>
<dbReference type="Proteomes" id="UP001261125">
    <property type="component" value="Unassembled WGS sequence"/>
</dbReference>
<evidence type="ECO:0000313" key="2">
    <source>
        <dbReference type="EMBL" id="MDU0344381.1"/>
    </source>
</evidence>
<gene>
    <name evidence="2" type="ORF">RWH44_01580</name>
</gene>
<reference evidence="2 3" key="1">
    <citation type="submission" date="2023-09" db="EMBL/GenBank/DDBJ databases">
        <title>Microbacterium fusihabitans sp. nov., Microbacterium phycihabitans sp. nov., and Microbacterium cervinum sp. nov., isolated from dried seaweeds of beach.</title>
        <authorList>
            <person name="Lee S.D."/>
        </authorList>
    </citation>
    <scope>NUCLEOTIDE SEQUENCE [LARGE SCALE GENOMIC DNA]</scope>
    <source>
        <strain evidence="2 3">KSW2-29</strain>
    </source>
</reference>
<keyword evidence="3" id="KW-1185">Reference proteome</keyword>
<dbReference type="EMBL" id="JAWDIT010000001">
    <property type="protein sequence ID" value="MDU0344381.1"/>
    <property type="molecule type" value="Genomic_DNA"/>
</dbReference>
<dbReference type="InterPro" id="IPR045596">
    <property type="entry name" value="DUF6459"/>
</dbReference>
<dbReference type="RefSeq" id="WP_316003213.1">
    <property type="nucleotide sequence ID" value="NZ_JAWDIT010000001.1"/>
</dbReference>
<accession>A0ABU3SIA5</accession>
<evidence type="ECO:0000313" key="3">
    <source>
        <dbReference type="Proteomes" id="UP001261125"/>
    </source>
</evidence>
<organism evidence="2 3">
    <name type="scientific">Microbacterium phycohabitans</name>
    <dbReference type="NCBI Taxonomy" id="3075993"/>
    <lineage>
        <taxon>Bacteria</taxon>
        <taxon>Bacillati</taxon>
        <taxon>Actinomycetota</taxon>
        <taxon>Actinomycetes</taxon>
        <taxon>Micrococcales</taxon>
        <taxon>Microbacteriaceae</taxon>
        <taxon>Microbacterium</taxon>
    </lineage>
</organism>
<name>A0ABU3SIA5_9MICO</name>
<protein>
    <submittedName>
        <fullName evidence="2">Rv3235 family protein</fullName>
    </submittedName>
</protein>
<evidence type="ECO:0000256" key="1">
    <source>
        <dbReference type="SAM" id="MobiDB-lite"/>
    </source>
</evidence>
<sequence>MSFAAEPDPGRPRSSRPRGEEFFARQKTSTAQLPPPEVFVRNIVRGILEVLAGVREVEQLARWLSEEVYRSLVTRANLAARARSARRVPARRDVHEIRSVHISSPADGVIEATVTASARTRTRAIALRLEGMDGRWRVTALGLL</sequence>
<comment type="caution">
    <text evidence="2">The sequence shown here is derived from an EMBL/GenBank/DDBJ whole genome shotgun (WGS) entry which is preliminary data.</text>
</comment>
<feature type="region of interest" description="Disordered" evidence="1">
    <location>
        <begin position="1"/>
        <end position="30"/>
    </location>
</feature>
<dbReference type="Pfam" id="PF20060">
    <property type="entry name" value="DUF6459"/>
    <property type="match status" value="1"/>
</dbReference>